<proteinExistence type="predicted"/>
<sequence length="148" mass="16436">MGASLGVIKTLVVPALISLIIYLASTYIIVPLWQRYRIRSTYLPIAPSLDAISTHTGSLWAEIQHGLGTLIFRAFDRRWAFWRRDDYDEDDGLSLDGEELGTVPGGGSRNSAGGGGGRDDVRRLSRDLEEGFMDDSDDDEREAHGRPR</sequence>
<dbReference type="Proteomes" id="UP000275385">
    <property type="component" value="Unassembled WGS sequence"/>
</dbReference>
<gene>
    <name evidence="3" type="ORF">DL546_007691</name>
</gene>
<keyword evidence="2" id="KW-0812">Transmembrane</keyword>
<organism evidence="3 4">
    <name type="scientific">Coniochaeta pulveracea</name>
    <dbReference type="NCBI Taxonomy" id="177199"/>
    <lineage>
        <taxon>Eukaryota</taxon>
        <taxon>Fungi</taxon>
        <taxon>Dikarya</taxon>
        <taxon>Ascomycota</taxon>
        <taxon>Pezizomycotina</taxon>
        <taxon>Sordariomycetes</taxon>
        <taxon>Sordariomycetidae</taxon>
        <taxon>Coniochaetales</taxon>
        <taxon>Coniochaetaceae</taxon>
        <taxon>Coniochaeta</taxon>
    </lineage>
</organism>
<dbReference type="EMBL" id="QVQW01000025">
    <property type="protein sequence ID" value="RKU44994.1"/>
    <property type="molecule type" value="Genomic_DNA"/>
</dbReference>
<reference evidence="3 4" key="1">
    <citation type="submission" date="2018-08" db="EMBL/GenBank/DDBJ databases">
        <title>Draft genome of the lignicolous fungus Coniochaeta pulveracea.</title>
        <authorList>
            <person name="Borstlap C.J."/>
            <person name="De Witt R.N."/>
            <person name="Botha A."/>
            <person name="Volschenk H."/>
        </authorList>
    </citation>
    <scope>NUCLEOTIDE SEQUENCE [LARGE SCALE GENOMIC DNA]</scope>
    <source>
        <strain evidence="3 4">CAB683</strain>
    </source>
</reference>
<keyword evidence="2" id="KW-1133">Transmembrane helix</keyword>
<dbReference type="OrthoDB" id="5427070at2759"/>
<keyword evidence="4" id="KW-1185">Reference proteome</keyword>
<comment type="caution">
    <text evidence="3">The sequence shown here is derived from an EMBL/GenBank/DDBJ whole genome shotgun (WGS) entry which is preliminary data.</text>
</comment>
<evidence type="ECO:0000256" key="2">
    <source>
        <dbReference type="SAM" id="Phobius"/>
    </source>
</evidence>
<evidence type="ECO:0000313" key="3">
    <source>
        <dbReference type="EMBL" id="RKU44994.1"/>
    </source>
</evidence>
<evidence type="ECO:0000256" key="1">
    <source>
        <dbReference type="SAM" id="MobiDB-lite"/>
    </source>
</evidence>
<feature type="transmembrane region" description="Helical" evidence="2">
    <location>
        <begin position="12"/>
        <end position="33"/>
    </location>
</feature>
<feature type="compositionally biased region" description="Basic and acidic residues" evidence="1">
    <location>
        <begin position="117"/>
        <end position="129"/>
    </location>
</feature>
<accession>A0A420YAU4</accession>
<name>A0A420YAU4_9PEZI</name>
<dbReference type="STRING" id="177199.A0A420YAU4"/>
<feature type="compositionally biased region" description="Gly residues" evidence="1">
    <location>
        <begin position="103"/>
        <end position="116"/>
    </location>
</feature>
<protein>
    <submittedName>
        <fullName evidence="3">Uncharacterized protein</fullName>
    </submittedName>
</protein>
<keyword evidence="2" id="KW-0472">Membrane</keyword>
<feature type="compositionally biased region" description="Acidic residues" evidence="1">
    <location>
        <begin position="88"/>
        <end position="99"/>
    </location>
</feature>
<feature type="region of interest" description="Disordered" evidence="1">
    <location>
        <begin position="88"/>
        <end position="148"/>
    </location>
</feature>
<evidence type="ECO:0000313" key="4">
    <source>
        <dbReference type="Proteomes" id="UP000275385"/>
    </source>
</evidence>
<dbReference type="AlphaFoldDB" id="A0A420YAU4"/>
<feature type="compositionally biased region" description="Acidic residues" evidence="1">
    <location>
        <begin position="130"/>
        <end position="140"/>
    </location>
</feature>